<reference evidence="1 2" key="1">
    <citation type="submission" date="2021-05" db="EMBL/GenBank/DDBJ databases">
        <title>The draft genome of Geobacter pelophilus DSM 12255.</title>
        <authorList>
            <person name="Xu Z."/>
            <person name="Masuda Y."/>
            <person name="Itoh H."/>
            <person name="Senoo K."/>
        </authorList>
    </citation>
    <scope>NUCLEOTIDE SEQUENCE [LARGE SCALE GENOMIC DNA]</scope>
    <source>
        <strain evidence="1 2">DSM 12255</strain>
    </source>
</reference>
<sequence length="198" mass="22907">MLPDFVVLKREINEVLNLFMRRRFQYYCTGIQDIPKEQLFEGTGMSIHRASGDVDKSSFIQNSTEFSISYDEVPGLSLNDVLDKLDKAAKNMSDQVQKTFYLKMNEDLDRMGRTVDQKGKPFTADTILEALKSIHIDFDKDGKHHGLELHTAPQLQDAVRKAFADLEADPDLKRRHEELMIQKREEYRAREASRRLVG</sequence>
<accession>A0AAW4L765</accession>
<name>A0AAW4L765_9BACT</name>
<organism evidence="1 2">
    <name type="scientific">Geoanaerobacter pelophilus</name>
    <dbReference type="NCBI Taxonomy" id="60036"/>
    <lineage>
        <taxon>Bacteria</taxon>
        <taxon>Pseudomonadati</taxon>
        <taxon>Thermodesulfobacteriota</taxon>
        <taxon>Desulfuromonadia</taxon>
        <taxon>Geobacterales</taxon>
        <taxon>Geobacteraceae</taxon>
        <taxon>Geoanaerobacter</taxon>
    </lineage>
</organism>
<keyword evidence="2" id="KW-1185">Reference proteome</keyword>
<proteinExistence type="predicted"/>
<evidence type="ECO:0000313" key="2">
    <source>
        <dbReference type="Proteomes" id="UP000811899"/>
    </source>
</evidence>
<evidence type="ECO:0000313" key="1">
    <source>
        <dbReference type="EMBL" id="MBT0663652.1"/>
    </source>
</evidence>
<comment type="caution">
    <text evidence="1">The sequence shown here is derived from an EMBL/GenBank/DDBJ whole genome shotgun (WGS) entry which is preliminary data.</text>
</comment>
<dbReference type="EMBL" id="JAHCVJ010000001">
    <property type="protein sequence ID" value="MBT0663652.1"/>
    <property type="molecule type" value="Genomic_DNA"/>
</dbReference>
<gene>
    <name evidence="1" type="ORF">KI809_04985</name>
</gene>
<protein>
    <submittedName>
        <fullName evidence="1">Uncharacterized protein</fullName>
    </submittedName>
</protein>
<dbReference type="Proteomes" id="UP000811899">
    <property type="component" value="Unassembled WGS sequence"/>
</dbReference>
<dbReference type="AlphaFoldDB" id="A0AAW4L765"/>
<dbReference type="RefSeq" id="WP_214170372.1">
    <property type="nucleotide sequence ID" value="NZ_JAHCVJ010000001.1"/>
</dbReference>